<accession>A0A518K4M4</accession>
<dbReference type="KEGG" id="bmei:Spa11_08970"/>
<reference evidence="2 3" key="1">
    <citation type="submission" date="2019-02" db="EMBL/GenBank/DDBJ databases">
        <title>Deep-cultivation of Planctomycetes and their phenomic and genomic characterization uncovers novel biology.</title>
        <authorList>
            <person name="Wiegand S."/>
            <person name="Jogler M."/>
            <person name="Boedeker C."/>
            <person name="Pinto D."/>
            <person name="Vollmers J."/>
            <person name="Rivas-Marin E."/>
            <person name="Kohn T."/>
            <person name="Peeters S.H."/>
            <person name="Heuer A."/>
            <person name="Rast P."/>
            <person name="Oberbeckmann S."/>
            <person name="Bunk B."/>
            <person name="Jeske O."/>
            <person name="Meyerdierks A."/>
            <person name="Storesund J.E."/>
            <person name="Kallscheuer N."/>
            <person name="Luecker S."/>
            <person name="Lage O.M."/>
            <person name="Pohl T."/>
            <person name="Merkel B.J."/>
            <person name="Hornburger P."/>
            <person name="Mueller R.-W."/>
            <person name="Bruemmer F."/>
            <person name="Labrenz M."/>
            <person name="Spormann A.M."/>
            <person name="Op den Camp H."/>
            <person name="Overmann J."/>
            <person name="Amann R."/>
            <person name="Jetten M.S.M."/>
            <person name="Mascher T."/>
            <person name="Medema M.H."/>
            <person name="Devos D.P."/>
            <person name="Kaster A.-K."/>
            <person name="Ovreas L."/>
            <person name="Rohde M."/>
            <person name="Galperin M.Y."/>
            <person name="Jogler C."/>
        </authorList>
    </citation>
    <scope>NUCLEOTIDE SEQUENCE [LARGE SCALE GENOMIC DNA]</scope>
    <source>
        <strain evidence="2 3">Spa11</strain>
    </source>
</reference>
<feature type="chain" id="PRO_5021965177" evidence="1">
    <location>
        <begin position="30"/>
        <end position="96"/>
    </location>
</feature>
<keyword evidence="1" id="KW-0732">Signal</keyword>
<keyword evidence="3" id="KW-1185">Reference proteome</keyword>
<evidence type="ECO:0000313" key="3">
    <source>
        <dbReference type="Proteomes" id="UP000316426"/>
    </source>
</evidence>
<sequence length="96" mass="10408" precursor="true">MLRKRGLSLAATALGAVAMLFITAGDAQARRGFYRGPVRGYYTPYARGRAYYRPRAYRSGYRGYSRGYYGGRYGGYYGGRGGVVIGAPGVGVSIGW</sequence>
<proteinExistence type="predicted"/>
<dbReference type="RefSeq" id="WP_197529733.1">
    <property type="nucleotide sequence ID" value="NZ_CP036349.1"/>
</dbReference>
<dbReference type="AlphaFoldDB" id="A0A518K4M4"/>
<organism evidence="2 3">
    <name type="scientific">Botrimarina mediterranea</name>
    <dbReference type="NCBI Taxonomy" id="2528022"/>
    <lineage>
        <taxon>Bacteria</taxon>
        <taxon>Pseudomonadati</taxon>
        <taxon>Planctomycetota</taxon>
        <taxon>Planctomycetia</taxon>
        <taxon>Pirellulales</taxon>
        <taxon>Lacipirellulaceae</taxon>
        <taxon>Botrimarina</taxon>
    </lineage>
</organism>
<evidence type="ECO:0000256" key="1">
    <source>
        <dbReference type="SAM" id="SignalP"/>
    </source>
</evidence>
<dbReference type="EMBL" id="CP036349">
    <property type="protein sequence ID" value="QDV72715.1"/>
    <property type="molecule type" value="Genomic_DNA"/>
</dbReference>
<gene>
    <name evidence="2" type="ORF">Spa11_08970</name>
</gene>
<protein>
    <submittedName>
        <fullName evidence="2">Uncharacterized protein</fullName>
    </submittedName>
</protein>
<evidence type="ECO:0000313" key="2">
    <source>
        <dbReference type="EMBL" id="QDV72715.1"/>
    </source>
</evidence>
<dbReference type="Proteomes" id="UP000316426">
    <property type="component" value="Chromosome"/>
</dbReference>
<feature type="signal peptide" evidence="1">
    <location>
        <begin position="1"/>
        <end position="29"/>
    </location>
</feature>
<name>A0A518K4M4_9BACT</name>